<sequence length="220" mass="23875">MMLGDAPQSLKGSGHLSLLADKQPLTGRFVRGQSHAEIQIDPPADLSIALQERRVEFLIYRAYMEELPKWLNSRCGQIISIGADDVGLLVKANVTRQQLDAELKPNPPAAGGEREDGVPTNGVSNPEVNGAVDIVSNAAQTPSLRRYHGTVELDTMRVGRDASRGADEVIAHLAAQLGSEVTVRLEIDAHLPRGASDQLVRIVTENGRTLKFESHGFEKE</sequence>
<accession>A0A8F9XIP6</accession>
<keyword evidence="3" id="KW-1185">Reference proteome</keyword>
<evidence type="ECO:0000313" key="3">
    <source>
        <dbReference type="Proteomes" id="UP000825051"/>
    </source>
</evidence>
<dbReference type="Proteomes" id="UP000825051">
    <property type="component" value="Chromosome"/>
</dbReference>
<dbReference type="AlphaFoldDB" id="A0A8F9XIP6"/>
<name>A0A8F9XIP6_9BACT</name>
<proteinExistence type="predicted"/>
<reference evidence="2" key="1">
    <citation type="submission" date="2021-08" db="EMBL/GenBank/DDBJ databases">
        <title>Genome of a novel bacterium of the phylum Verrucomicrobia, Oleiharenicola sp. KSB-15.</title>
        <authorList>
            <person name="Chung J.-H."/>
            <person name="Ahn J.-H."/>
            <person name="Yoon Y."/>
            <person name="Kim D.-Y."/>
            <person name="An S.-H."/>
            <person name="Park I."/>
            <person name="Yeon J."/>
        </authorList>
    </citation>
    <scope>NUCLEOTIDE SEQUENCE</scope>
    <source>
        <strain evidence="2">KSB-15</strain>
    </source>
</reference>
<protein>
    <submittedName>
        <fullName evidence="2">Uncharacterized protein</fullName>
    </submittedName>
</protein>
<dbReference type="RefSeq" id="WP_220160917.1">
    <property type="nucleotide sequence ID" value="NZ_CP080507.1"/>
</dbReference>
<dbReference type="EMBL" id="CP080507">
    <property type="protein sequence ID" value="QYM77813.1"/>
    <property type="molecule type" value="Genomic_DNA"/>
</dbReference>
<evidence type="ECO:0000313" key="2">
    <source>
        <dbReference type="EMBL" id="QYM77813.1"/>
    </source>
</evidence>
<gene>
    <name evidence="2" type="ORF">K0B96_10820</name>
</gene>
<feature type="region of interest" description="Disordered" evidence="1">
    <location>
        <begin position="100"/>
        <end position="124"/>
    </location>
</feature>
<dbReference type="KEGG" id="ole:K0B96_10820"/>
<evidence type="ECO:0000256" key="1">
    <source>
        <dbReference type="SAM" id="MobiDB-lite"/>
    </source>
</evidence>
<organism evidence="2 3">
    <name type="scientific">Horticoccus luteus</name>
    <dbReference type="NCBI Taxonomy" id="2862869"/>
    <lineage>
        <taxon>Bacteria</taxon>
        <taxon>Pseudomonadati</taxon>
        <taxon>Verrucomicrobiota</taxon>
        <taxon>Opitutia</taxon>
        <taxon>Opitutales</taxon>
        <taxon>Opitutaceae</taxon>
        <taxon>Horticoccus</taxon>
    </lineage>
</organism>